<dbReference type="EMBL" id="JAXCGZ010002741">
    <property type="protein sequence ID" value="KAK7083617.1"/>
    <property type="molecule type" value="Genomic_DNA"/>
</dbReference>
<dbReference type="PANTHER" id="PTHR33236:SF5">
    <property type="entry name" value="CUB DOMAIN-CONTAINING PROTEIN"/>
    <property type="match status" value="1"/>
</dbReference>
<evidence type="ECO:0000313" key="3">
    <source>
        <dbReference type="Proteomes" id="UP001381693"/>
    </source>
</evidence>
<name>A0AAN9AFF8_HALRR</name>
<feature type="domain" description="CUB" evidence="1">
    <location>
        <begin position="13"/>
        <end position="67"/>
    </location>
</feature>
<accession>A0AAN9AFF8</accession>
<proteinExistence type="predicted"/>
<sequence>MMVAYIPCSAEVPTKCGQYFTGLNGTIVSYNYNVDSYYLAGLSYSICFRKEKGHCTYTLMKTSDNQFIEAEDTLRLMMGISIPAPPNPNLFGSAIACRPRGSVKFSQMYYTNVQCLYPDSMTSVHKNASFFVTVRTLINDFPKFNNLVVSPIYSGFQFNWTHNLCE</sequence>
<gene>
    <name evidence="2" type="ORF">SK128_016024</name>
</gene>
<dbReference type="AlphaFoldDB" id="A0AAN9AFF8"/>
<dbReference type="Pfam" id="PF26080">
    <property type="entry name" value="CUB_animal"/>
    <property type="match status" value="1"/>
</dbReference>
<protein>
    <recommendedName>
        <fullName evidence="1">CUB domain-containing protein</fullName>
    </recommendedName>
</protein>
<reference evidence="2 3" key="1">
    <citation type="submission" date="2023-11" db="EMBL/GenBank/DDBJ databases">
        <title>Halocaridina rubra genome assembly.</title>
        <authorList>
            <person name="Smith C."/>
        </authorList>
    </citation>
    <scope>NUCLEOTIDE SEQUENCE [LARGE SCALE GENOMIC DNA]</scope>
    <source>
        <strain evidence="2">EP-1</strain>
        <tissue evidence="2">Whole</tissue>
    </source>
</reference>
<dbReference type="Proteomes" id="UP001381693">
    <property type="component" value="Unassembled WGS sequence"/>
</dbReference>
<organism evidence="2 3">
    <name type="scientific">Halocaridina rubra</name>
    <name type="common">Hawaiian red shrimp</name>
    <dbReference type="NCBI Taxonomy" id="373956"/>
    <lineage>
        <taxon>Eukaryota</taxon>
        <taxon>Metazoa</taxon>
        <taxon>Ecdysozoa</taxon>
        <taxon>Arthropoda</taxon>
        <taxon>Crustacea</taxon>
        <taxon>Multicrustacea</taxon>
        <taxon>Malacostraca</taxon>
        <taxon>Eumalacostraca</taxon>
        <taxon>Eucarida</taxon>
        <taxon>Decapoda</taxon>
        <taxon>Pleocyemata</taxon>
        <taxon>Caridea</taxon>
        <taxon>Atyoidea</taxon>
        <taxon>Atyidae</taxon>
        <taxon>Halocaridina</taxon>
    </lineage>
</organism>
<comment type="caution">
    <text evidence="2">The sequence shown here is derived from an EMBL/GenBank/DDBJ whole genome shotgun (WGS) entry which is preliminary data.</text>
</comment>
<dbReference type="InterPro" id="IPR058698">
    <property type="entry name" value="CUB_metazoa"/>
</dbReference>
<evidence type="ECO:0000259" key="1">
    <source>
        <dbReference type="Pfam" id="PF26080"/>
    </source>
</evidence>
<keyword evidence="3" id="KW-1185">Reference proteome</keyword>
<evidence type="ECO:0000313" key="2">
    <source>
        <dbReference type="EMBL" id="KAK7083617.1"/>
    </source>
</evidence>
<dbReference type="PANTHER" id="PTHR33236">
    <property type="entry name" value="INTRAFLAGELLAR TRANSPORT PROTEIN 122 FAMILY PROTEIN-RELATED"/>
    <property type="match status" value="1"/>
</dbReference>